<evidence type="ECO:0000256" key="1">
    <source>
        <dbReference type="SAM" id="MobiDB-lite"/>
    </source>
</evidence>
<proteinExistence type="predicted"/>
<reference evidence="2" key="1">
    <citation type="journal article" date="2014" name="Int. J. Syst. Evol. Microbiol.">
        <title>Complete genome sequence of Corynebacterium casei LMG S-19264T (=DSM 44701T), isolated from a smear-ripened cheese.</title>
        <authorList>
            <consortium name="US DOE Joint Genome Institute (JGI-PGF)"/>
            <person name="Walter F."/>
            <person name="Albersmeier A."/>
            <person name="Kalinowski J."/>
            <person name="Ruckert C."/>
        </authorList>
    </citation>
    <scope>NUCLEOTIDE SEQUENCE</scope>
    <source>
        <strain evidence="2">VKM Ac-1321</strain>
    </source>
</reference>
<name>A0A9W6KUL3_9ACTN</name>
<feature type="region of interest" description="Disordered" evidence="1">
    <location>
        <begin position="39"/>
        <end position="70"/>
    </location>
</feature>
<protein>
    <submittedName>
        <fullName evidence="2">Uncharacterized protein</fullName>
    </submittedName>
</protein>
<comment type="caution">
    <text evidence="2">The sequence shown here is derived from an EMBL/GenBank/DDBJ whole genome shotgun (WGS) entry which is preliminary data.</text>
</comment>
<sequence>MRWLYCISSKYRVTTAVPSGPPGTAVGVATGLALIATGVGSPADGDPGSGGAADWEGTSAAELTVTDADA</sequence>
<organism evidence="2 3">
    <name type="scientific">Dactylosporangium matsuzakiense</name>
    <dbReference type="NCBI Taxonomy" id="53360"/>
    <lineage>
        <taxon>Bacteria</taxon>
        <taxon>Bacillati</taxon>
        <taxon>Actinomycetota</taxon>
        <taxon>Actinomycetes</taxon>
        <taxon>Micromonosporales</taxon>
        <taxon>Micromonosporaceae</taxon>
        <taxon>Dactylosporangium</taxon>
    </lineage>
</organism>
<evidence type="ECO:0000313" key="3">
    <source>
        <dbReference type="Proteomes" id="UP001143480"/>
    </source>
</evidence>
<accession>A0A9W6KUL3</accession>
<dbReference type="AlphaFoldDB" id="A0A9W6KUL3"/>
<keyword evidence="3" id="KW-1185">Reference proteome</keyword>
<evidence type="ECO:0000313" key="2">
    <source>
        <dbReference type="EMBL" id="GLL08357.1"/>
    </source>
</evidence>
<dbReference type="EMBL" id="BSFP01000141">
    <property type="protein sequence ID" value="GLL08357.1"/>
    <property type="molecule type" value="Genomic_DNA"/>
</dbReference>
<reference evidence="2" key="2">
    <citation type="submission" date="2023-01" db="EMBL/GenBank/DDBJ databases">
        <authorList>
            <person name="Sun Q."/>
            <person name="Evtushenko L."/>
        </authorList>
    </citation>
    <scope>NUCLEOTIDE SEQUENCE</scope>
    <source>
        <strain evidence="2">VKM Ac-1321</strain>
    </source>
</reference>
<dbReference type="Proteomes" id="UP001143480">
    <property type="component" value="Unassembled WGS sequence"/>
</dbReference>
<gene>
    <name evidence="2" type="ORF">GCM10017581_101180</name>
</gene>